<reference evidence="1" key="1">
    <citation type="submission" date="2019-10" db="EMBL/GenBank/DDBJ databases">
        <authorList>
            <consortium name="DOE Joint Genome Institute"/>
            <person name="Kuo A."/>
            <person name="Miyauchi S."/>
            <person name="Kiss E."/>
            <person name="Drula E."/>
            <person name="Kohler A."/>
            <person name="Sanchez-Garcia M."/>
            <person name="Andreopoulos B."/>
            <person name="Barry K.W."/>
            <person name="Bonito G."/>
            <person name="Buee M."/>
            <person name="Carver A."/>
            <person name="Chen C."/>
            <person name="Cichocki N."/>
            <person name="Clum A."/>
            <person name="Culley D."/>
            <person name="Crous P.W."/>
            <person name="Fauchery L."/>
            <person name="Girlanda M."/>
            <person name="Hayes R."/>
            <person name="Keri Z."/>
            <person name="Labutti K."/>
            <person name="Lipzen A."/>
            <person name="Lombard V."/>
            <person name="Magnuson J."/>
            <person name="Maillard F."/>
            <person name="Morin E."/>
            <person name="Murat C."/>
            <person name="Nolan M."/>
            <person name="Ohm R."/>
            <person name="Pangilinan J."/>
            <person name="Pereira M."/>
            <person name="Perotto S."/>
            <person name="Peter M."/>
            <person name="Riley R."/>
            <person name="Sitrit Y."/>
            <person name="Stielow B."/>
            <person name="Szollosi G."/>
            <person name="Zifcakova L."/>
            <person name="Stursova M."/>
            <person name="Spatafora J.W."/>
            <person name="Tedersoo L."/>
            <person name="Vaario L.-M."/>
            <person name="Yamada A."/>
            <person name="Yan M."/>
            <person name="Wang P."/>
            <person name="Xu J."/>
            <person name="Bruns T."/>
            <person name="Baldrian P."/>
            <person name="Vilgalys R."/>
            <person name="Henrissat B."/>
            <person name="Grigoriev I.V."/>
            <person name="Hibbett D."/>
            <person name="Nagy L.G."/>
            <person name="Martin F.M."/>
        </authorList>
    </citation>
    <scope>NUCLEOTIDE SEQUENCE</scope>
    <source>
        <strain evidence="1">P2</strain>
    </source>
</reference>
<protein>
    <submittedName>
        <fullName evidence="1">Uncharacterized protein</fullName>
    </submittedName>
</protein>
<dbReference type="EMBL" id="MU118226">
    <property type="protein sequence ID" value="KAF9643426.1"/>
    <property type="molecule type" value="Genomic_DNA"/>
</dbReference>
<organism evidence="1 2">
    <name type="scientific">Thelephora ganbajun</name>
    <name type="common">Ganba fungus</name>
    <dbReference type="NCBI Taxonomy" id="370292"/>
    <lineage>
        <taxon>Eukaryota</taxon>
        <taxon>Fungi</taxon>
        <taxon>Dikarya</taxon>
        <taxon>Basidiomycota</taxon>
        <taxon>Agaricomycotina</taxon>
        <taxon>Agaricomycetes</taxon>
        <taxon>Thelephorales</taxon>
        <taxon>Thelephoraceae</taxon>
        <taxon>Thelephora</taxon>
    </lineage>
</organism>
<reference evidence="1" key="2">
    <citation type="journal article" date="2020" name="Nat. Commun.">
        <title>Large-scale genome sequencing of mycorrhizal fungi provides insights into the early evolution of symbiotic traits.</title>
        <authorList>
            <person name="Miyauchi S."/>
            <person name="Kiss E."/>
            <person name="Kuo A."/>
            <person name="Drula E."/>
            <person name="Kohler A."/>
            <person name="Sanchez-Garcia M."/>
            <person name="Morin E."/>
            <person name="Andreopoulos B."/>
            <person name="Barry K.W."/>
            <person name="Bonito G."/>
            <person name="Buee M."/>
            <person name="Carver A."/>
            <person name="Chen C."/>
            <person name="Cichocki N."/>
            <person name="Clum A."/>
            <person name="Culley D."/>
            <person name="Crous P.W."/>
            <person name="Fauchery L."/>
            <person name="Girlanda M."/>
            <person name="Hayes R.D."/>
            <person name="Keri Z."/>
            <person name="LaButti K."/>
            <person name="Lipzen A."/>
            <person name="Lombard V."/>
            <person name="Magnuson J."/>
            <person name="Maillard F."/>
            <person name="Murat C."/>
            <person name="Nolan M."/>
            <person name="Ohm R.A."/>
            <person name="Pangilinan J."/>
            <person name="Pereira M.F."/>
            <person name="Perotto S."/>
            <person name="Peter M."/>
            <person name="Pfister S."/>
            <person name="Riley R."/>
            <person name="Sitrit Y."/>
            <person name="Stielow J.B."/>
            <person name="Szollosi G."/>
            <person name="Zifcakova L."/>
            <person name="Stursova M."/>
            <person name="Spatafora J.W."/>
            <person name="Tedersoo L."/>
            <person name="Vaario L.M."/>
            <person name="Yamada A."/>
            <person name="Yan M."/>
            <person name="Wang P."/>
            <person name="Xu J."/>
            <person name="Bruns T."/>
            <person name="Baldrian P."/>
            <person name="Vilgalys R."/>
            <person name="Dunand C."/>
            <person name="Henrissat B."/>
            <person name="Grigoriev I.V."/>
            <person name="Hibbett D."/>
            <person name="Nagy L.G."/>
            <person name="Martin F.M."/>
        </authorList>
    </citation>
    <scope>NUCLEOTIDE SEQUENCE</scope>
    <source>
        <strain evidence="1">P2</strain>
    </source>
</reference>
<evidence type="ECO:0000313" key="1">
    <source>
        <dbReference type="EMBL" id="KAF9643426.1"/>
    </source>
</evidence>
<proteinExistence type="predicted"/>
<name>A0ACB6Z2S6_THEGA</name>
<sequence>MVDLTQKLPTELLAEILGHASVLDVLRFKQVNRIFRDVILASPLIQHRIELLGAGLEYNAAAGISLADSKKYFLQYRSNLSSLRPIEKRTVDNLRSNHDSYSRAGGGVYAIVEDSVQLFSLGSASRRIPYKEWEITLPTTNSISRVYGFCPSADVITFIELLAANSGLRIRIHLRTLSDGGCHPAAQCPTIYYSQRGTSGYYISTSITNSRLVVLMGVSYRECMVIWDWKTGQVLFEPEANHFDTVEFIDDYRLLVLKSSPHALPSIVVMDTRKDAGGIPVQMLFHLSPYFHNFRYPCLLFERGAHKPSPAEDLAPFHHDHTQRIVALVMQQPFGYLLFRVGALLKLIEGREGGEIEWDEWKTHVVIPSINLGDQSGLIDIWVSGCRLFTITSANHSPDVQMGVYDFSMQGCAKYQSGQVDVDLGGVRYLLPIEAKVRLPLEASELLSAYGGNDSVVFFHIPGASTEGGSKRKSDLQIWTF</sequence>
<dbReference type="Proteomes" id="UP000886501">
    <property type="component" value="Unassembled WGS sequence"/>
</dbReference>
<keyword evidence="2" id="KW-1185">Reference proteome</keyword>
<accession>A0ACB6Z2S6</accession>
<comment type="caution">
    <text evidence="1">The sequence shown here is derived from an EMBL/GenBank/DDBJ whole genome shotgun (WGS) entry which is preliminary data.</text>
</comment>
<evidence type="ECO:0000313" key="2">
    <source>
        <dbReference type="Proteomes" id="UP000886501"/>
    </source>
</evidence>
<gene>
    <name evidence="1" type="ORF">BDM02DRAFT_1471703</name>
</gene>